<accession>A0AAD6TQL4</accession>
<reference evidence="1" key="1">
    <citation type="submission" date="2023-03" db="EMBL/GenBank/DDBJ databases">
        <title>Massive genome expansion in bonnet fungi (Mycena s.s.) driven by repeated elements and novel gene families across ecological guilds.</title>
        <authorList>
            <consortium name="Lawrence Berkeley National Laboratory"/>
            <person name="Harder C.B."/>
            <person name="Miyauchi S."/>
            <person name="Viragh M."/>
            <person name="Kuo A."/>
            <person name="Thoen E."/>
            <person name="Andreopoulos B."/>
            <person name="Lu D."/>
            <person name="Skrede I."/>
            <person name="Drula E."/>
            <person name="Henrissat B."/>
            <person name="Morin E."/>
            <person name="Kohler A."/>
            <person name="Barry K."/>
            <person name="LaButti K."/>
            <person name="Morin E."/>
            <person name="Salamov A."/>
            <person name="Lipzen A."/>
            <person name="Mereny Z."/>
            <person name="Hegedus B."/>
            <person name="Baldrian P."/>
            <person name="Stursova M."/>
            <person name="Weitz H."/>
            <person name="Taylor A."/>
            <person name="Grigoriev I.V."/>
            <person name="Nagy L.G."/>
            <person name="Martin F."/>
            <person name="Kauserud H."/>
        </authorList>
    </citation>
    <scope>NUCLEOTIDE SEQUENCE</scope>
    <source>
        <strain evidence="1">CBHHK173m</strain>
    </source>
</reference>
<proteinExistence type="predicted"/>
<protein>
    <submittedName>
        <fullName evidence="1">Uncharacterized protein</fullName>
    </submittedName>
</protein>
<evidence type="ECO:0000313" key="2">
    <source>
        <dbReference type="Proteomes" id="UP001222325"/>
    </source>
</evidence>
<name>A0AAD6TQL4_9AGAR</name>
<dbReference type="AlphaFoldDB" id="A0AAD6TQL4"/>
<evidence type="ECO:0000313" key="1">
    <source>
        <dbReference type="EMBL" id="KAJ7075543.1"/>
    </source>
</evidence>
<keyword evidence="2" id="KW-1185">Reference proteome</keyword>
<organism evidence="1 2">
    <name type="scientific">Mycena belliarum</name>
    <dbReference type="NCBI Taxonomy" id="1033014"/>
    <lineage>
        <taxon>Eukaryota</taxon>
        <taxon>Fungi</taxon>
        <taxon>Dikarya</taxon>
        <taxon>Basidiomycota</taxon>
        <taxon>Agaricomycotina</taxon>
        <taxon>Agaricomycetes</taxon>
        <taxon>Agaricomycetidae</taxon>
        <taxon>Agaricales</taxon>
        <taxon>Marasmiineae</taxon>
        <taxon>Mycenaceae</taxon>
        <taxon>Mycena</taxon>
    </lineage>
</organism>
<dbReference type="Proteomes" id="UP001222325">
    <property type="component" value="Unassembled WGS sequence"/>
</dbReference>
<dbReference type="EMBL" id="JARJCN010000093">
    <property type="protein sequence ID" value="KAJ7075543.1"/>
    <property type="molecule type" value="Genomic_DNA"/>
</dbReference>
<comment type="caution">
    <text evidence="1">The sequence shown here is derived from an EMBL/GenBank/DDBJ whole genome shotgun (WGS) entry which is preliminary data.</text>
</comment>
<gene>
    <name evidence="1" type="ORF">B0H15DRAFT_653899</name>
</gene>
<sequence length="597" mass="68738">MMQCRAGRLEQPQESEKCLLSQSKRAAAATCPRARQTPNSACPGSRSRHLENAVRLPQPRATHAPPTLMAAHCSVSDLIYCDVLFYPADGGEPRIEQKILEEYKAMEAVDGLDEYTAVIFVLDVNHATAAADTLLARRSYAWGTESLDRDEEYVLCYSISPELPVNLAMARLVGADPENRSRRFLWRGDVFVVKRRKWPINHVQDGLFWFKGSISYSLGYYARTRRAHKEYVDMLAHSVELFNSRLIPEWYNSDRWLYLLYPEVKYQESCYESIHPVRLLFSYLASRKSKREILSDEWGKLIEAVILQTRLRDPDEAVTRDVLLFPVGGGKPRLAPMAFSKEGAEALPYGGLWTQHPDLRNRYGASNMFATYQKAWNVEHPDDDRDERYMLYHNISLRLPVNMSMARVVGADYRSPGLHQMWRGDVIVVRERQWPEPLTIGKGAHIDYADMPRTAIDLFKLDYIPNWYYSQTSKNFLEEAKKFNMWTHRFCSGPIIFRYFANNSKENARYSQLDQAIEELRAIGLFDSLFTLSQDHGQLILPSCNRGVLNGLRDLRGPRSASNTKKIILGFDTCTLFRTDRILCFPDPIQKVHLQIV</sequence>